<gene>
    <name evidence="2" type="ORF">A3A74_07645</name>
</gene>
<accession>A0A1F7I757</accession>
<dbReference type="Proteomes" id="UP000179270">
    <property type="component" value="Unassembled WGS sequence"/>
</dbReference>
<name>A0A1F7I757_9BACT</name>
<keyword evidence="1" id="KW-0472">Membrane</keyword>
<dbReference type="STRING" id="1802055.A3A74_07645"/>
<feature type="transmembrane region" description="Helical" evidence="1">
    <location>
        <begin position="6"/>
        <end position="22"/>
    </location>
</feature>
<proteinExistence type="predicted"/>
<protein>
    <recommendedName>
        <fullName evidence="4">Mannosyl-glycoprotein endo-beta-N-acetylglucosamidase-like domain-containing protein</fullName>
    </recommendedName>
</protein>
<evidence type="ECO:0000313" key="2">
    <source>
        <dbReference type="EMBL" id="OGK39207.1"/>
    </source>
</evidence>
<evidence type="ECO:0008006" key="4">
    <source>
        <dbReference type="Google" id="ProtNLM"/>
    </source>
</evidence>
<dbReference type="EMBL" id="MGAF01000055">
    <property type="protein sequence ID" value="OGK39207.1"/>
    <property type="molecule type" value="Genomic_DNA"/>
</dbReference>
<comment type="caution">
    <text evidence="2">The sequence shown here is derived from an EMBL/GenBank/DDBJ whole genome shotgun (WGS) entry which is preliminary data.</text>
</comment>
<reference evidence="2 3" key="1">
    <citation type="journal article" date="2016" name="Nat. Commun.">
        <title>Thousands of microbial genomes shed light on interconnected biogeochemical processes in an aquifer system.</title>
        <authorList>
            <person name="Anantharaman K."/>
            <person name="Brown C.T."/>
            <person name="Hug L.A."/>
            <person name="Sharon I."/>
            <person name="Castelle C.J."/>
            <person name="Probst A.J."/>
            <person name="Thomas B.C."/>
            <person name="Singh A."/>
            <person name="Wilkins M.J."/>
            <person name="Karaoz U."/>
            <person name="Brodie E.L."/>
            <person name="Williams K.H."/>
            <person name="Hubbard S.S."/>
            <person name="Banfield J.F."/>
        </authorList>
    </citation>
    <scope>NUCLEOTIDE SEQUENCE [LARGE SCALE GENOMIC DNA]</scope>
</reference>
<keyword evidence="1" id="KW-0812">Transmembrane</keyword>
<sequence length="197" mass="22346">MLKKVGFYLISFILVLLFNFYIQSRIIEKTNHVIAMNKTLEEIENDNNTAGQFNFSSAPFETGPFKTEIKTSDGRAANLKIFFRRHGSVLYDFAEKIVKESDRNGFDYRLLPAIAMQESTLCKAIPVDSHNCWGWGIYGTTVTRFDSYDDAIETVAKGIKENYIDEGLTTATKIMARYTPSSSTWAFGVNTFLKALE</sequence>
<keyword evidence="1" id="KW-1133">Transmembrane helix</keyword>
<evidence type="ECO:0000256" key="1">
    <source>
        <dbReference type="SAM" id="Phobius"/>
    </source>
</evidence>
<evidence type="ECO:0000313" key="3">
    <source>
        <dbReference type="Proteomes" id="UP000179270"/>
    </source>
</evidence>
<organism evidence="2 3">
    <name type="scientific">Candidatus Roizmanbacteria bacterium RIFCSPLOWO2_01_FULL_35_13</name>
    <dbReference type="NCBI Taxonomy" id="1802055"/>
    <lineage>
        <taxon>Bacteria</taxon>
        <taxon>Candidatus Roizmaniibacteriota</taxon>
    </lineage>
</organism>
<dbReference type="AlphaFoldDB" id="A0A1F7I757"/>